<dbReference type="Proteomes" id="UP001057452">
    <property type="component" value="Chromosome 2"/>
</dbReference>
<organism evidence="1 2">
    <name type="scientific">Chaenocephalus aceratus</name>
    <name type="common">Blackfin icefish</name>
    <name type="synonym">Chaenichthys aceratus</name>
    <dbReference type="NCBI Taxonomy" id="36190"/>
    <lineage>
        <taxon>Eukaryota</taxon>
        <taxon>Metazoa</taxon>
        <taxon>Chordata</taxon>
        <taxon>Craniata</taxon>
        <taxon>Vertebrata</taxon>
        <taxon>Euteleostomi</taxon>
        <taxon>Actinopterygii</taxon>
        <taxon>Neopterygii</taxon>
        <taxon>Teleostei</taxon>
        <taxon>Neoteleostei</taxon>
        <taxon>Acanthomorphata</taxon>
        <taxon>Eupercaria</taxon>
        <taxon>Perciformes</taxon>
        <taxon>Notothenioidei</taxon>
        <taxon>Channichthyidae</taxon>
        <taxon>Chaenocephalus</taxon>
    </lineage>
</organism>
<protein>
    <submittedName>
        <fullName evidence="1">Uncharacterized protein</fullName>
    </submittedName>
</protein>
<reference evidence="1" key="1">
    <citation type="submission" date="2022-05" db="EMBL/GenBank/DDBJ databases">
        <title>Chromosome-level genome of Chaenocephalus aceratus.</title>
        <authorList>
            <person name="Park H."/>
        </authorList>
    </citation>
    <scope>NUCLEOTIDE SEQUENCE</scope>
    <source>
        <strain evidence="1">KU_202001</strain>
    </source>
</reference>
<gene>
    <name evidence="1" type="ORF">KUCAC02_001182</name>
</gene>
<sequence>MAGQRKCTCHRPGRADSWLFSRFSTGWSCGLHADWTELTSCVPTVMNKRDKKSVQKNKRNFYYITMLRDPVSRYLSEWKHVQRGATWKTALHMCDGRSPTEDELPACYSGDDWTGVPLIDFMSCPSKPRQQPAGAHAGRPQPGGLLQHVVGERAGARPGAARQRQSQPAQHGFLRPDGVPAQDAVPVRADVSACASSGPSRRSTARGPPAWASARRCGGASRG</sequence>
<accession>A0ACB9XVK8</accession>
<dbReference type="EMBL" id="CM043786">
    <property type="protein sequence ID" value="KAI4831646.1"/>
    <property type="molecule type" value="Genomic_DNA"/>
</dbReference>
<evidence type="ECO:0000313" key="1">
    <source>
        <dbReference type="EMBL" id="KAI4831646.1"/>
    </source>
</evidence>
<proteinExistence type="predicted"/>
<name>A0ACB9XVK8_CHAAC</name>
<evidence type="ECO:0000313" key="2">
    <source>
        <dbReference type="Proteomes" id="UP001057452"/>
    </source>
</evidence>
<comment type="caution">
    <text evidence="1">The sequence shown here is derived from an EMBL/GenBank/DDBJ whole genome shotgun (WGS) entry which is preliminary data.</text>
</comment>
<keyword evidence="2" id="KW-1185">Reference proteome</keyword>